<keyword evidence="4" id="KW-0472">Membrane</keyword>
<dbReference type="InterPro" id="IPR036890">
    <property type="entry name" value="HATPase_C_sf"/>
</dbReference>
<dbReference type="AlphaFoldDB" id="A0A939TDQ3"/>
<evidence type="ECO:0000256" key="2">
    <source>
        <dbReference type="ARBA" id="ARBA00022777"/>
    </source>
</evidence>
<dbReference type="EMBL" id="JAGEOJ010000016">
    <property type="protein sequence ID" value="MBO2452530.1"/>
    <property type="molecule type" value="Genomic_DNA"/>
</dbReference>
<dbReference type="PANTHER" id="PTHR24421">
    <property type="entry name" value="NITRATE/NITRITE SENSOR PROTEIN NARX-RELATED"/>
    <property type="match status" value="1"/>
</dbReference>
<evidence type="ECO:0000256" key="1">
    <source>
        <dbReference type="ARBA" id="ARBA00022679"/>
    </source>
</evidence>
<feature type="transmembrane region" description="Helical" evidence="4">
    <location>
        <begin position="37"/>
        <end position="55"/>
    </location>
</feature>
<keyword evidence="8" id="KW-1185">Reference proteome</keyword>
<protein>
    <submittedName>
        <fullName evidence="7">Sensor histidine kinase</fullName>
    </submittedName>
</protein>
<dbReference type="InterPro" id="IPR003594">
    <property type="entry name" value="HATPase_dom"/>
</dbReference>
<dbReference type="CDD" id="cd16917">
    <property type="entry name" value="HATPase_UhpB-NarQ-NarX-like"/>
    <property type="match status" value="1"/>
</dbReference>
<evidence type="ECO:0000259" key="6">
    <source>
        <dbReference type="Pfam" id="PF19354"/>
    </source>
</evidence>
<keyword evidence="4" id="KW-1133">Transmembrane helix</keyword>
<feature type="transmembrane region" description="Helical" evidence="4">
    <location>
        <begin position="97"/>
        <end position="113"/>
    </location>
</feature>
<dbReference type="GO" id="GO:0000160">
    <property type="term" value="P:phosphorelay signal transduction system"/>
    <property type="evidence" value="ECO:0007669"/>
    <property type="project" value="UniProtKB-KW"/>
</dbReference>
<evidence type="ECO:0000313" key="8">
    <source>
        <dbReference type="Proteomes" id="UP000669179"/>
    </source>
</evidence>
<dbReference type="InterPro" id="IPR050482">
    <property type="entry name" value="Sensor_HK_TwoCompSys"/>
</dbReference>
<feature type="transmembrane region" description="Helical" evidence="4">
    <location>
        <begin position="146"/>
        <end position="169"/>
    </location>
</feature>
<proteinExistence type="predicted"/>
<dbReference type="GO" id="GO:0016301">
    <property type="term" value="F:kinase activity"/>
    <property type="evidence" value="ECO:0007669"/>
    <property type="project" value="UniProtKB-KW"/>
</dbReference>
<organism evidence="7 8">
    <name type="scientific">Actinomadura barringtoniae</name>
    <dbReference type="NCBI Taxonomy" id="1427535"/>
    <lineage>
        <taxon>Bacteria</taxon>
        <taxon>Bacillati</taxon>
        <taxon>Actinomycetota</taxon>
        <taxon>Actinomycetes</taxon>
        <taxon>Streptosporangiales</taxon>
        <taxon>Thermomonosporaceae</taxon>
        <taxon>Actinomadura</taxon>
    </lineage>
</organism>
<evidence type="ECO:0000256" key="3">
    <source>
        <dbReference type="ARBA" id="ARBA00023012"/>
    </source>
</evidence>
<sequence>MGLEVALWRAVSVYRAIALLYAAVMIIKNFRGYAHPWAGWAVLGVMTAWTLYATFAYRAPQRRKWPLLTADLAVAAACLLSTSYVETERNLINGRPTIPVSWVAAAVLAWAVVGAKRLGVTAALILGVVGIMVHVVAGTADHLTPSTLNGIVLLFMTGLVVGHVVKLALDSEARLARAVEIEASTRERDRLARGIHDSVLQVLAMVQRRGNEMGGEAAELGRLAGEQEAALRSLISSGSRTARPALATPGARSAAGQRAGTDLVPLLTARSAAAVTVSTPATPVLLPEHTAHEIDAVVGAALDNVRRHCGPGAKAWVLLEDGPGPDEVTVSVRDDGPGMEPGRLAEAASDGRLGVAQSIQGRIRDLGGTVSIVSAPGEGTEIEFTVPAG</sequence>
<keyword evidence="1" id="KW-0808">Transferase</keyword>
<feature type="transmembrane region" description="Helical" evidence="4">
    <location>
        <begin position="12"/>
        <end position="31"/>
    </location>
</feature>
<comment type="caution">
    <text evidence="7">The sequence shown here is derived from an EMBL/GenBank/DDBJ whole genome shotgun (WGS) entry which is preliminary data.</text>
</comment>
<name>A0A939TDQ3_9ACTN</name>
<evidence type="ECO:0000256" key="4">
    <source>
        <dbReference type="SAM" id="Phobius"/>
    </source>
</evidence>
<keyword evidence="4" id="KW-0812">Transmembrane</keyword>
<keyword evidence="2 7" id="KW-0418">Kinase</keyword>
<dbReference type="SUPFAM" id="SSF55874">
    <property type="entry name" value="ATPase domain of HSP90 chaperone/DNA topoisomerase II/histidine kinase"/>
    <property type="match status" value="1"/>
</dbReference>
<dbReference type="RefSeq" id="WP_208260541.1">
    <property type="nucleotide sequence ID" value="NZ_JAGEOJ010000016.1"/>
</dbReference>
<dbReference type="Pfam" id="PF02518">
    <property type="entry name" value="HATPase_c"/>
    <property type="match status" value="1"/>
</dbReference>
<dbReference type="NCBIfam" id="NF047322">
    <property type="entry name" value="HK_morpho_MacS"/>
    <property type="match status" value="1"/>
</dbReference>
<dbReference type="Pfam" id="PF19354">
    <property type="entry name" value="DUF5931"/>
    <property type="match status" value="1"/>
</dbReference>
<gene>
    <name evidence="7" type="ORF">J4573_35945</name>
</gene>
<feature type="transmembrane region" description="Helical" evidence="4">
    <location>
        <begin position="120"/>
        <end position="140"/>
    </location>
</feature>
<accession>A0A939TDQ3</accession>
<dbReference type="InterPro" id="IPR045975">
    <property type="entry name" value="DUF5931"/>
</dbReference>
<keyword evidence="3" id="KW-0902">Two-component regulatory system</keyword>
<reference evidence="7" key="1">
    <citation type="submission" date="2021-03" db="EMBL/GenBank/DDBJ databases">
        <authorList>
            <person name="Kanchanasin P."/>
            <person name="Saeng-In P."/>
            <person name="Phongsopitanun W."/>
            <person name="Yuki M."/>
            <person name="Kudo T."/>
            <person name="Ohkuma M."/>
            <person name="Tanasupawat S."/>
        </authorList>
    </citation>
    <scope>NUCLEOTIDE SEQUENCE</scope>
    <source>
        <strain evidence="7">GKU 128</strain>
    </source>
</reference>
<dbReference type="Proteomes" id="UP000669179">
    <property type="component" value="Unassembled WGS sequence"/>
</dbReference>
<dbReference type="PANTHER" id="PTHR24421:SF61">
    <property type="entry name" value="OXYGEN SENSOR HISTIDINE KINASE NREB"/>
    <property type="match status" value="1"/>
</dbReference>
<feature type="domain" description="Histidine kinase/HSP90-like ATPase" evidence="5">
    <location>
        <begin position="294"/>
        <end position="388"/>
    </location>
</feature>
<evidence type="ECO:0000259" key="5">
    <source>
        <dbReference type="Pfam" id="PF02518"/>
    </source>
</evidence>
<feature type="domain" description="DUF5931" evidence="6">
    <location>
        <begin position="1"/>
        <end position="176"/>
    </location>
</feature>
<evidence type="ECO:0000313" key="7">
    <source>
        <dbReference type="EMBL" id="MBO2452530.1"/>
    </source>
</evidence>
<dbReference type="Gene3D" id="3.30.565.10">
    <property type="entry name" value="Histidine kinase-like ATPase, C-terminal domain"/>
    <property type="match status" value="1"/>
</dbReference>